<name>A0ABU7EYZ6_9TELE</name>
<evidence type="ECO:0000256" key="1">
    <source>
        <dbReference type="SAM" id="SignalP"/>
    </source>
</evidence>
<evidence type="ECO:0000313" key="3">
    <source>
        <dbReference type="Proteomes" id="UP001352852"/>
    </source>
</evidence>
<protein>
    <recommendedName>
        <fullName evidence="4">Secreted protein</fullName>
    </recommendedName>
</protein>
<proteinExistence type="predicted"/>
<reference evidence="2 3" key="1">
    <citation type="submission" date="2021-06" db="EMBL/GenBank/DDBJ databases">
        <authorList>
            <person name="Palmer J.M."/>
        </authorList>
    </citation>
    <scope>NUCLEOTIDE SEQUENCE [LARGE SCALE GENOMIC DNA]</scope>
    <source>
        <strain evidence="2 3">CL_MEX2019</strain>
        <tissue evidence="2">Muscle</tissue>
    </source>
</reference>
<feature type="signal peptide" evidence="1">
    <location>
        <begin position="1"/>
        <end position="25"/>
    </location>
</feature>
<keyword evidence="3" id="KW-1185">Reference proteome</keyword>
<evidence type="ECO:0000313" key="2">
    <source>
        <dbReference type="EMBL" id="MED6292222.1"/>
    </source>
</evidence>
<sequence length="116" mass="13459">MSPTFWSHSSFLFTLLFILGVPSWAPLDCDPTQNLLLLSLHQQVWVMQCGDESYPTHLQTSCFNKTSTHFHVARSLLMNVNELASKWGMCVTEFHYMIDFVIHLLIFELDPPLVDW</sequence>
<gene>
    <name evidence="2" type="ORF">CHARACLAT_031469</name>
</gene>
<keyword evidence="1" id="KW-0732">Signal</keyword>
<dbReference type="EMBL" id="JAHUTJ010070675">
    <property type="protein sequence ID" value="MED6292222.1"/>
    <property type="molecule type" value="Genomic_DNA"/>
</dbReference>
<organism evidence="2 3">
    <name type="scientific">Characodon lateralis</name>
    <dbReference type="NCBI Taxonomy" id="208331"/>
    <lineage>
        <taxon>Eukaryota</taxon>
        <taxon>Metazoa</taxon>
        <taxon>Chordata</taxon>
        <taxon>Craniata</taxon>
        <taxon>Vertebrata</taxon>
        <taxon>Euteleostomi</taxon>
        <taxon>Actinopterygii</taxon>
        <taxon>Neopterygii</taxon>
        <taxon>Teleostei</taxon>
        <taxon>Neoteleostei</taxon>
        <taxon>Acanthomorphata</taxon>
        <taxon>Ovalentaria</taxon>
        <taxon>Atherinomorphae</taxon>
        <taxon>Cyprinodontiformes</taxon>
        <taxon>Goodeidae</taxon>
        <taxon>Characodon</taxon>
    </lineage>
</organism>
<feature type="chain" id="PRO_5045254766" description="Secreted protein" evidence="1">
    <location>
        <begin position="26"/>
        <end position="116"/>
    </location>
</feature>
<accession>A0ABU7EYZ6</accession>
<dbReference type="Proteomes" id="UP001352852">
    <property type="component" value="Unassembled WGS sequence"/>
</dbReference>
<evidence type="ECO:0008006" key="4">
    <source>
        <dbReference type="Google" id="ProtNLM"/>
    </source>
</evidence>
<comment type="caution">
    <text evidence="2">The sequence shown here is derived from an EMBL/GenBank/DDBJ whole genome shotgun (WGS) entry which is preliminary data.</text>
</comment>